<gene>
    <name evidence="3" type="ORF">CLAFUR5_00517</name>
</gene>
<accession>A0A9Q8P4D7</accession>
<evidence type="ECO:0000256" key="2">
    <source>
        <dbReference type="SAM" id="SignalP"/>
    </source>
</evidence>
<dbReference type="AlphaFoldDB" id="A0A9Q8P4D7"/>
<dbReference type="Proteomes" id="UP000756132">
    <property type="component" value="Chromosome 1"/>
</dbReference>
<protein>
    <submittedName>
        <fullName evidence="3">Uncharacterized protein</fullName>
    </submittedName>
</protein>
<feature type="region of interest" description="Disordered" evidence="1">
    <location>
        <begin position="139"/>
        <end position="169"/>
    </location>
</feature>
<evidence type="ECO:0000313" key="4">
    <source>
        <dbReference type="Proteomes" id="UP000756132"/>
    </source>
</evidence>
<feature type="compositionally biased region" description="Basic and acidic residues" evidence="1">
    <location>
        <begin position="193"/>
        <end position="209"/>
    </location>
</feature>
<feature type="region of interest" description="Disordered" evidence="1">
    <location>
        <begin position="186"/>
        <end position="209"/>
    </location>
</feature>
<dbReference type="KEGG" id="ffu:CLAFUR5_00517"/>
<dbReference type="RefSeq" id="XP_047757234.1">
    <property type="nucleotide sequence ID" value="XM_047899665.1"/>
</dbReference>
<dbReference type="EMBL" id="CP090163">
    <property type="protein sequence ID" value="UJO12868.1"/>
    <property type="molecule type" value="Genomic_DNA"/>
</dbReference>
<reference evidence="3" key="1">
    <citation type="submission" date="2021-12" db="EMBL/GenBank/DDBJ databases">
        <authorList>
            <person name="Zaccaron A."/>
            <person name="Stergiopoulos I."/>
        </authorList>
    </citation>
    <scope>NUCLEOTIDE SEQUENCE</scope>
    <source>
        <strain evidence="3">Race5_Kim</strain>
    </source>
</reference>
<feature type="compositionally biased region" description="Basic and acidic residues" evidence="1">
    <location>
        <begin position="140"/>
        <end position="151"/>
    </location>
</feature>
<feature type="chain" id="PRO_5040291442" evidence="2">
    <location>
        <begin position="22"/>
        <end position="260"/>
    </location>
</feature>
<keyword evidence="4" id="KW-1185">Reference proteome</keyword>
<evidence type="ECO:0000313" key="3">
    <source>
        <dbReference type="EMBL" id="UJO12868.1"/>
    </source>
</evidence>
<proteinExistence type="predicted"/>
<name>A0A9Q8P4D7_PASFU</name>
<evidence type="ECO:0000256" key="1">
    <source>
        <dbReference type="SAM" id="MobiDB-lite"/>
    </source>
</evidence>
<sequence length="260" mass="29137">MKNFAGMLAFGLLALTSSTHPRPLHDQVGSGVTEMASKNSLGDSVSGLNHTIDKLFEKIEFQEKLVVDSEARVRSAVYSVQQEKSHYHAHCPPLPGGYDFPTNADPYSIDFDLLNKYWNAKKKDKELIMELMTQLKPNGKRSDLEEAVHEDTIDEGAIDEDNGDWDDLDEDEVDEDELDELDDMDGELLTNSKHKDSQTGPLKQEKKQLQHTLKELKTRRQRTMTLGAEIEMYQSSCGEGDTPQGKTRIEKTPAAPASAE</sequence>
<dbReference type="GeneID" id="71980395"/>
<keyword evidence="2" id="KW-0732">Signal</keyword>
<reference evidence="3" key="2">
    <citation type="journal article" date="2022" name="Microb. Genom.">
        <title>A chromosome-scale genome assembly of the tomato pathogen Cladosporium fulvum reveals a compartmentalized genome architecture and the presence of a dispensable chromosome.</title>
        <authorList>
            <person name="Zaccaron A.Z."/>
            <person name="Chen L.H."/>
            <person name="Samaras A."/>
            <person name="Stergiopoulos I."/>
        </authorList>
    </citation>
    <scope>NUCLEOTIDE SEQUENCE</scope>
    <source>
        <strain evidence="3">Race5_Kim</strain>
    </source>
</reference>
<feature type="region of interest" description="Disordered" evidence="1">
    <location>
        <begin position="231"/>
        <end position="260"/>
    </location>
</feature>
<feature type="signal peptide" evidence="2">
    <location>
        <begin position="1"/>
        <end position="21"/>
    </location>
</feature>
<feature type="compositionally biased region" description="Acidic residues" evidence="1">
    <location>
        <begin position="152"/>
        <end position="169"/>
    </location>
</feature>
<organism evidence="3 4">
    <name type="scientific">Passalora fulva</name>
    <name type="common">Tomato leaf mold</name>
    <name type="synonym">Cladosporium fulvum</name>
    <dbReference type="NCBI Taxonomy" id="5499"/>
    <lineage>
        <taxon>Eukaryota</taxon>
        <taxon>Fungi</taxon>
        <taxon>Dikarya</taxon>
        <taxon>Ascomycota</taxon>
        <taxon>Pezizomycotina</taxon>
        <taxon>Dothideomycetes</taxon>
        <taxon>Dothideomycetidae</taxon>
        <taxon>Mycosphaerellales</taxon>
        <taxon>Mycosphaerellaceae</taxon>
        <taxon>Fulvia</taxon>
    </lineage>
</organism>